<evidence type="ECO:0008006" key="4">
    <source>
        <dbReference type="Google" id="ProtNLM"/>
    </source>
</evidence>
<feature type="chain" id="PRO_5045741547" description="Ig-like domain-containing protein" evidence="1">
    <location>
        <begin position="26"/>
        <end position="88"/>
    </location>
</feature>
<name>A0ABZ0PFU6_9PROT</name>
<reference evidence="2 3" key="1">
    <citation type="submission" date="2023-11" db="EMBL/GenBank/DDBJ databases">
        <title>Arctic aerobic anoxygenic photoheterotroph Sediminicoccus rosea KRV36 adapts its photosynthesis to long days of polar summer.</title>
        <authorList>
            <person name="Tomasch J."/>
            <person name="Kopejtka K."/>
            <person name="Bily T."/>
            <person name="Gardiner A.T."/>
            <person name="Gardian Z."/>
            <person name="Shivaramu S."/>
            <person name="Koblizek M."/>
            <person name="Engelhardt F."/>
            <person name="Kaftan D."/>
        </authorList>
    </citation>
    <scope>NUCLEOTIDE SEQUENCE [LARGE SCALE GENOMIC DNA]</scope>
    <source>
        <strain evidence="2 3">R-30</strain>
    </source>
</reference>
<accession>A0ABZ0PFU6</accession>
<dbReference type="EMBL" id="CP137852">
    <property type="protein sequence ID" value="WPB84496.1"/>
    <property type="molecule type" value="Genomic_DNA"/>
</dbReference>
<protein>
    <recommendedName>
        <fullName evidence="4">Ig-like domain-containing protein</fullName>
    </recommendedName>
</protein>
<dbReference type="RefSeq" id="WP_318648458.1">
    <property type="nucleotide sequence ID" value="NZ_CP137852.1"/>
</dbReference>
<dbReference type="Proteomes" id="UP001305521">
    <property type="component" value="Chromosome"/>
</dbReference>
<feature type="signal peptide" evidence="1">
    <location>
        <begin position="1"/>
        <end position="25"/>
    </location>
</feature>
<keyword evidence="3" id="KW-1185">Reference proteome</keyword>
<keyword evidence="1" id="KW-0732">Signal</keyword>
<gene>
    <name evidence="2" type="ORF">R9Z33_20665</name>
</gene>
<proteinExistence type="predicted"/>
<organism evidence="2 3">
    <name type="scientific">Sediminicoccus rosea</name>
    <dbReference type="NCBI Taxonomy" id="1225128"/>
    <lineage>
        <taxon>Bacteria</taxon>
        <taxon>Pseudomonadati</taxon>
        <taxon>Pseudomonadota</taxon>
        <taxon>Alphaproteobacteria</taxon>
        <taxon>Acetobacterales</taxon>
        <taxon>Roseomonadaceae</taxon>
        <taxon>Sediminicoccus</taxon>
    </lineage>
</organism>
<evidence type="ECO:0000313" key="3">
    <source>
        <dbReference type="Proteomes" id="UP001305521"/>
    </source>
</evidence>
<evidence type="ECO:0000256" key="1">
    <source>
        <dbReference type="SAM" id="SignalP"/>
    </source>
</evidence>
<evidence type="ECO:0000313" key="2">
    <source>
        <dbReference type="EMBL" id="WPB84496.1"/>
    </source>
</evidence>
<sequence>MRSALPLLIAGGSLALLPLLAPATAVVPGGRERIATCVMSQESPVAVSRDWMGSLHGWQDSALVRTWRSSLAAAKGKAPAAGCHTSEP</sequence>